<evidence type="ECO:0000256" key="4">
    <source>
        <dbReference type="ARBA" id="ARBA00022824"/>
    </source>
</evidence>
<evidence type="ECO:0000256" key="10">
    <source>
        <dbReference type="SAM" id="Phobius"/>
    </source>
</evidence>
<keyword evidence="13" id="KW-1185">Reference proteome</keyword>
<gene>
    <name evidence="12" type="ORF">LCOR_04529.1</name>
</gene>
<comment type="function">
    <text evidence="7">Is probably involved in a pathway contributing to genomic integrity.</text>
</comment>
<dbReference type="Proteomes" id="UP000027586">
    <property type="component" value="Unassembled WGS sequence"/>
</dbReference>
<evidence type="ECO:0000256" key="8">
    <source>
        <dbReference type="ARBA" id="ARBA00038311"/>
    </source>
</evidence>
<feature type="compositionally biased region" description="Basic residues" evidence="9">
    <location>
        <begin position="232"/>
        <end position="241"/>
    </location>
</feature>
<feature type="transmembrane region" description="Helical" evidence="10">
    <location>
        <begin position="161"/>
        <end position="179"/>
    </location>
</feature>
<dbReference type="EMBL" id="CBTN010000016">
    <property type="protein sequence ID" value="CDH53144.1"/>
    <property type="molecule type" value="Genomic_DNA"/>
</dbReference>
<dbReference type="GO" id="GO:0005789">
    <property type="term" value="C:endoplasmic reticulum membrane"/>
    <property type="evidence" value="ECO:0007669"/>
    <property type="project" value="UniProtKB-SubCell"/>
</dbReference>
<organism evidence="12 13">
    <name type="scientific">Lichtheimia corymbifera JMRC:FSU:9682</name>
    <dbReference type="NCBI Taxonomy" id="1263082"/>
    <lineage>
        <taxon>Eukaryota</taxon>
        <taxon>Fungi</taxon>
        <taxon>Fungi incertae sedis</taxon>
        <taxon>Mucoromycota</taxon>
        <taxon>Mucoromycotina</taxon>
        <taxon>Mucoromycetes</taxon>
        <taxon>Mucorales</taxon>
        <taxon>Lichtheimiaceae</taxon>
        <taxon>Lichtheimia</taxon>
    </lineage>
</organism>
<comment type="similarity">
    <text evidence="8">Belongs to the IRC22 family.</text>
</comment>
<feature type="signal peptide" evidence="11">
    <location>
        <begin position="1"/>
        <end position="23"/>
    </location>
</feature>
<evidence type="ECO:0000256" key="1">
    <source>
        <dbReference type="ARBA" id="ARBA00004115"/>
    </source>
</evidence>
<comment type="caution">
    <text evidence="12">The sequence shown here is derived from an EMBL/GenBank/DDBJ whole genome shotgun (WGS) entry which is preliminary data.</text>
</comment>
<dbReference type="AlphaFoldDB" id="A0A068RT10"/>
<keyword evidence="4" id="KW-0256">Endoplasmic reticulum</keyword>
<accession>A0A068RT10</accession>
<dbReference type="OrthoDB" id="1926781at2759"/>
<sequence>MAKLSSFWTLLFLVIAWTSFVFAQDEQQENPIITADLDITAQFPDNPFGLIVNGQRNKVLLSVTNKEDVDYSVLAVSAKISHPDNPDKILRNLTALRYDLSIPAEGTVEIPYAFYSEFAPGELALTVFVDVLGGEKIVRVTGYDGLITITDPETSWLDPQLIFLYVVLGAISLGVGYIIREAFFGGAKKTKTKKASKEPAVQPSHRDEKGQMVLDESWIPEHHLKNSPKQSPRAKKRSNRK</sequence>
<dbReference type="InterPro" id="IPR005595">
    <property type="entry name" value="TRAP_alpha"/>
</dbReference>
<keyword evidence="3 11" id="KW-0732">Signal</keyword>
<evidence type="ECO:0000256" key="9">
    <source>
        <dbReference type="SAM" id="MobiDB-lite"/>
    </source>
</evidence>
<keyword evidence="2 10" id="KW-0812">Transmembrane</keyword>
<dbReference type="PANTHER" id="PTHR12924">
    <property type="entry name" value="TRANSLOCON-ASSOCIATED PROTEIN, ALPHA SUBUNIT"/>
    <property type="match status" value="1"/>
</dbReference>
<dbReference type="Pfam" id="PF03896">
    <property type="entry name" value="TRAP_alpha"/>
    <property type="match status" value="1"/>
</dbReference>
<proteinExistence type="inferred from homology"/>
<reference evidence="12" key="1">
    <citation type="submission" date="2013-08" db="EMBL/GenBank/DDBJ databases">
        <title>Gene expansion shapes genome architecture in the human pathogen Lichtheimia corymbifera: an evolutionary genomics analysis in the ancient terrestrial Mucorales (Mucoromycotina).</title>
        <authorList>
            <person name="Schwartze V.U."/>
            <person name="Winter S."/>
            <person name="Shelest E."/>
            <person name="Marcet-Houben M."/>
            <person name="Horn F."/>
            <person name="Wehner S."/>
            <person name="Hoffmann K."/>
            <person name="Riege K."/>
            <person name="Sammeth M."/>
            <person name="Nowrousian M."/>
            <person name="Valiante V."/>
            <person name="Linde J."/>
            <person name="Jacobsen I.D."/>
            <person name="Marz M."/>
            <person name="Brakhage A.A."/>
            <person name="Gabaldon T."/>
            <person name="Bocker S."/>
            <person name="Voigt K."/>
        </authorList>
    </citation>
    <scope>NUCLEOTIDE SEQUENCE [LARGE SCALE GENOMIC DNA]</scope>
    <source>
        <strain evidence="12">FSU 9682</strain>
    </source>
</reference>
<evidence type="ECO:0000256" key="7">
    <source>
        <dbReference type="ARBA" id="ARBA00037565"/>
    </source>
</evidence>
<keyword evidence="5 10" id="KW-1133">Transmembrane helix</keyword>
<evidence type="ECO:0000256" key="2">
    <source>
        <dbReference type="ARBA" id="ARBA00022692"/>
    </source>
</evidence>
<evidence type="ECO:0000313" key="12">
    <source>
        <dbReference type="EMBL" id="CDH53144.1"/>
    </source>
</evidence>
<comment type="subcellular location">
    <subcellularLocation>
        <location evidence="1">Endoplasmic reticulum membrane</location>
        <topology evidence="1">Single-pass type I membrane protein</topology>
    </subcellularLocation>
</comment>
<evidence type="ECO:0000256" key="6">
    <source>
        <dbReference type="ARBA" id="ARBA00023136"/>
    </source>
</evidence>
<protein>
    <submittedName>
        <fullName evidence="12">Uncharacterized protein</fullName>
    </submittedName>
</protein>
<evidence type="ECO:0000256" key="3">
    <source>
        <dbReference type="ARBA" id="ARBA00022729"/>
    </source>
</evidence>
<evidence type="ECO:0000256" key="11">
    <source>
        <dbReference type="SAM" id="SignalP"/>
    </source>
</evidence>
<evidence type="ECO:0000256" key="5">
    <source>
        <dbReference type="ARBA" id="ARBA00022989"/>
    </source>
</evidence>
<keyword evidence="6 10" id="KW-0472">Membrane</keyword>
<dbReference type="PANTHER" id="PTHR12924:SF0">
    <property type="entry name" value="TRANSLOCON-ASSOCIATED PROTEIN SUBUNIT ALPHA"/>
    <property type="match status" value="1"/>
</dbReference>
<feature type="chain" id="PRO_5001655149" evidence="11">
    <location>
        <begin position="24"/>
        <end position="241"/>
    </location>
</feature>
<evidence type="ECO:0000313" key="13">
    <source>
        <dbReference type="Proteomes" id="UP000027586"/>
    </source>
</evidence>
<feature type="region of interest" description="Disordered" evidence="9">
    <location>
        <begin position="192"/>
        <end position="241"/>
    </location>
</feature>
<dbReference type="VEuPathDB" id="FungiDB:LCOR_04529.1"/>
<dbReference type="STRING" id="1263082.A0A068RT10"/>
<name>A0A068RT10_9FUNG</name>